<dbReference type="EMBL" id="BAABKO010000004">
    <property type="protein sequence ID" value="GAA4779684.1"/>
    <property type="molecule type" value="Genomic_DNA"/>
</dbReference>
<dbReference type="InterPro" id="IPR035906">
    <property type="entry name" value="MetI-like_sf"/>
</dbReference>
<feature type="transmembrane region" description="Helical" evidence="7">
    <location>
        <begin position="62"/>
        <end position="90"/>
    </location>
</feature>
<organism evidence="10 11">
    <name type="scientific">Microbacterium gilvum</name>
    <dbReference type="NCBI Taxonomy" id="1336204"/>
    <lineage>
        <taxon>Bacteria</taxon>
        <taxon>Bacillati</taxon>
        <taxon>Actinomycetota</taxon>
        <taxon>Actinomycetes</taxon>
        <taxon>Micrococcales</taxon>
        <taxon>Microbacteriaceae</taxon>
        <taxon>Microbacterium</taxon>
    </lineage>
</organism>
<dbReference type="RefSeq" id="WP_345439841.1">
    <property type="nucleotide sequence ID" value="NZ_BAABKO010000004.1"/>
</dbReference>
<dbReference type="Proteomes" id="UP001501645">
    <property type="component" value="Unassembled WGS sequence"/>
</dbReference>
<dbReference type="NCBIfam" id="TIGR01726">
    <property type="entry name" value="HEQRo_perm_3TM"/>
    <property type="match status" value="1"/>
</dbReference>
<evidence type="ECO:0000256" key="8">
    <source>
        <dbReference type="SAM" id="MobiDB-lite"/>
    </source>
</evidence>
<dbReference type="PANTHER" id="PTHR30614:SF21">
    <property type="entry name" value="AMINO ACID ABC TRANSPORTER PERMEASE"/>
    <property type="match status" value="1"/>
</dbReference>
<feature type="region of interest" description="Disordered" evidence="8">
    <location>
        <begin position="267"/>
        <end position="303"/>
    </location>
</feature>
<keyword evidence="2 7" id="KW-0813">Transport</keyword>
<feature type="transmembrane region" description="Helical" evidence="7">
    <location>
        <begin position="102"/>
        <end position="123"/>
    </location>
</feature>
<feature type="domain" description="ABC transmembrane type-1" evidence="9">
    <location>
        <begin position="66"/>
        <end position="257"/>
    </location>
</feature>
<dbReference type="InterPro" id="IPR010065">
    <property type="entry name" value="AA_ABC_transptr_permease_3TM"/>
</dbReference>
<keyword evidence="3" id="KW-1003">Cell membrane</keyword>
<accession>A0ABP9AFU1</accession>
<feature type="transmembrane region" description="Helical" evidence="7">
    <location>
        <begin position="235"/>
        <end position="257"/>
    </location>
</feature>
<keyword evidence="5 7" id="KW-1133">Transmembrane helix</keyword>
<comment type="caution">
    <text evidence="10">The sequence shown here is derived from an EMBL/GenBank/DDBJ whole genome shotgun (WGS) entry which is preliminary data.</text>
</comment>
<evidence type="ECO:0000256" key="6">
    <source>
        <dbReference type="ARBA" id="ARBA00023136"/>
    </source>
</evidence>
<evidence type="ECO:0000313" key="10">
    <source>
        <dbReference type="EMBL" id="GAA4779684.1"/>
    </source>
</evidence>
<reference evidence="11" key="1">
    <citation type="journal article" date="2019" name="Int. J. Syst. Evol. Microbiol.">
        <title>The Global Catalogue of Microorganisms (GCM) 10K type strain sequencing project: providing services to taxonomists for standard genome sequencing and annotation.</title>
        <authorList>
            <consortium name="The Broad Institute Genomics Platform"/>
            <consortium name="The Broad Institute Genome Sequencing Center for Infectious Disease"/>
            <person name="Wu L."/>
            <person name="Ma J."/>
        </authorList>
    </citation>
    <scope>NUCLEOTIDE SEQUENCE [LARGE SCALE GENOMIC DNA]</scope>
    <source>
        <strain evidence="11">JCM 18537</strain>
    </source>
</reference>
<comment type="similarity">
    <text evidence="7">Belongs to the binding-protein-dependent transport system permease family.</text>
</comment>
<keyword evidence="6 7" id="KW-0472">Membrane</keyword>
<evidence type="ECO:0000256" key="2">
    <source>
        <dbReference type="ARBA" id="ARBA00022448"/>
    </source>
</evidence>
<dbReference type="InterPro" id="IPR000515">
    <property type="entry name" value="MetI-like"/>
</dbReference>
<keyword evidence="4 7" id="KW-0812">Transmembrane</keyword>
<evidence type="ECO:0000256" key="3">
    <source>
        <dbReference type="ARBA" id="ARBA00022475"/>
    </source>
</evidence>
<evidence type="ECO:0000256" key="4">
    <source>
        <dbReference type="ARBA" id="ARBA00022692"/>
    </source>
</evidence>
<evidence type="ECO:0000256" key="5">
    <source>
        <dbReference type="ARBA" id="ARBA00022989"/>
    </source>
</evidence>
<sequence>MTSVLYDVPGPKAILRNRILGAVTIVALVALFAWVLWLFIDSGQLTAQKWSIFGYTTIWEQIVGGLVSTLLAFVSAAVGSLVFAVVFAVGRLSDHAWVRIPFTIVIEVFRAIPVLIFMMIMYYGLPSVGVSVSPYLAVVVALIAYNGSVMAEAIRAGVASLPKGQTEAGYAIGLRKSGVMTFILLPQAFRAMLPVILAQLVVTLKDTALGSIITYDELLYVAKLIGGQLAYGRPYIPAAILIGGIYIVLCLLLSLVARTVEKRMRKSPKVRLAGGPKDPRQHEGATNTSVILQQGEPDADGRV</sequence>
<protein>
    <submittedName>
        <fullName evidence="10">Amino acid ABC transporter permease</fullName>
    </submittedName>
</protein>
<dbReference type="Pfam" id="PF00528">
    <property type="entry name" value="BPD_transp_1"/>
    <property type="match status" value="1"/>
</dbReference>
<evidence type="ECO:0000256" key="1">
    <source>
        <dbReference type="ARBA" id="ARBA00004651"/>
    </source>
</evidence>
<evidence type="ECO:0000256" key="7">
    <source>
        <dbReference type="RuleBase" id="RU363032"/>
    </source>
</evidence>
<feature type="transmembrane region" description="Helical" evidence="7">
    <location>
        <begin position="135"/>
        <end position="158"/>
    </location>
</feature>
<gene>
    <name evidence="10" type="ORF">GCM10023351_25930</name>
</gene>
<name>A0ABP9AFU1_9MICO</name>
<keyword evidence="11" id="KW-1185">Reference proteome</keyword>
<feature type="transmembrane region" description="Helical" evidence="7">
    <location>
        <begin position="19"/>
        <end position="40"/>
    </location>
</feature>
<dbReference type="PANTHER" id="PTHR30614">
    <property type="entry name" value="MEMBRANE COMPONENT OF AMINO ACID ABC TRANSPORTER"/>
    <property type="match status" value="1"/>
</dbReference>
<proteinExistence type="inferred from homology"/>
<dbReference type="PROSITE" id="PS50928">
    <property type="entry name" value="ABC_TM1"/>
    <property type="match status" value="1"/>
</dbReference>
<dbReference type="InterPro" id="IPR043429">
    <property type="entry name" value="ArtM/GltK/GlnP/TcyL/YhdX-like"/>
</dbReference>
<evidence type="ECO:0000259" key="9">
    <source>
        <dbReference type="PROSITE" id="PS50928"/>
    </source>
</evidence>
<dbReference type="Gene3D" id="1.10.3720.10">
    <property type="entry name" value="MetI-like"/>
    <property type="match status" value="1"/>
</dbReference>
<dbReference type="SUPFAM" id="SSF161098">
    <property type="entry name" value="MetI-like"/>
    <property type="match status" value="1"/>
</dbReference>
<comment type="subcellular location">
    <subcellularLocation>
        <location evidence="1 7">Cell membrane</location>
        <topology evidence="1 7">Multi-pass membrane protein</topology>
    </subcellularLocation>
</comment>
<evidence type="ECO:0000313" key="11">
    <source>
        <dbReference type="Proteomes" id="UP001501645"/>
    </source>
</evidence>